<dbReference type="GO" id="GO:0047267">
    <property type="term" value="F:undecaprenyl-phosphate mannosyltransferase activity"/>
    <property type="evidence" value="ECO:0007669"/>
    <property type="project" value="UniProtKB-EC"/>
</dbReference>
<name>A0A518BAA4_9BACT</name>
<dbReference type="CDD" id="cd04179">
    <property type="entry name" value="DPM_DPG-synthase_like"/>
    <property type="match status" value="1"/>
</dbReference>
<feature type="domain" description="Glycosyltransferase 2-like" evidence="1">
    <location>
        <begin position="9"/>
        <end position="176"/>
    </location>
</feature>
<reference evidence="2 3" key="1">
    <citation type="submission" date="2019-02" db="EMBL/GenBank/DDBJ databases">
        <title>Deep-cultivation of Planctomycetes and their phenomic and genomic characterization uncovers novel biology.</title>
        <authorList>
            <person name="Wiegand S."/>
            <person name="Jogler M."/>
            <person name="Boedeker C."/>
            <person name="Pinto D."/>
            <person name="Vollmers J."/>
            <person name="Rivas-Marin E."/>
            <person name="Kohn T."/>
            <person name="Peeters S.H."/>
            <person name="Heuer A."/>
            <person name="Rast P."/>
            <person name="Oberbeckmann S."/>
            <person name="Bunk B."/>
            <person name="Jeske O."/>
            <person name="Meyerdierks A."/>
            <person name="Storesund J.E."/>
            <person name="Kallscheuer N."/>
            <person name="Luecker S."/>
            <person name="Lage O.M."/>
            <person name="Pohl T."/>
            <person name="Merkel B.J."/>
            <person name="Hornburger P."/>
            <person name="Mueller R.-W."/>
            <person name="Bruemmer F."/>
            <person name="Labrenz M."/>
            <person name="Spormann A.M."/>
            <person name="Op den Camp H."/>
            <person name="Overmann J."/>
            <person name="Amann R."/>
            <person name="Jetten M.S.M."/>
            <person name="Mascher T."/>
            <person name="Medema M.H."/>
            <person name="Devos D.P."/>
            <person name="Kaster A.-K."/>
            <person name="Ovreas L."/>
            <person name="Rohde M."/>
            <person name="Galperin M.Y."/>
            <person name="Jogler C."/>
        </authorList>
    </citation>
    <scope>NUCLEOTIDE SEQUENCE [LARGE SCALE GENOMIC DNA]</scope>
    <source>
        <strain evidence="2 3">Pan216</strain>
    </source>
</reference>
<dbReference type="AlphaFoldDB" id="A0A518BAA4"/>
<evidence type="ECO:0000313" key="2">
    <source>
        <dbReference type="EMBL" id="QDU63912.1"/>
    </source>
</evidence>
<keyword evidence="3" id="KW-1185">Reference proteome</keyword>
<dbReference type="OrthoDB" id="9772170at2"/>
<evidence type="ECO:0000259" key="1">
    <source>
        <dbReference type="Pfam" id="PF00535"/>
    </source>
</evidence>
<sequence>MAVNSLTLSVVVPVHNEEENLPNVVDELRDTLNRERIPFELVLVNDNSTDGSRGVIEGMMAADERIRTVNRRPPGGFGRAIRSGLDAVKGDIVVICMADCSDDPEDVVAYYRTIEEGYDCVFGSRFIKGSVVRNYPRFKLVCNRVVNKMVQLLFRCPYNDMTNAFKAYRTEVIRDLGQLQASHFNITLELSLGVWNRNYKIAQVPIRWYGRTWGSSKLRLREMGRRYLATLLKMGVDRTLILDDIRAEQQAGKLQNQTATSEPCEATSAA</sequence>
<dbReference type="EMBL" id="CP036279">
    <property type="protein sequence ID" value="QDU63912.1"/>
    <property type="molecule type" value="Genomic_DNA"/>
</dbReference>
<organism evidence="2 3">
    <name type="scientific">Kolteria novifilia</name>
    <dbReference type="NCBI Taxonomy" id="2527975"/>
    <lineage>
        <taxon>Bacteria</taxon>
        <taxon>Pseudomonadati</taxon>
        <taxon>Planctomycetota</taxon>
        <taxon>Planctomycetia</taxon>
        <taxon>Kolteriales</taxon>
        <taxon>Kolteriaceae</taxon>
        <taxon>Kolteria</taxon>
    </lineage>
</organism>
<dbReference type="Gene3D" id="3.90.550.10">
    <property type="entry name" value="Spore Coat Polysaccharide Biosynthesis Protein SpsA, Chain A"/>
    <property type="match status" value="1"/>
</dbReference>
<dbReference type="InterPro" id="IPR001173">
    <property type="entry name" value="Glyco_trans_2-like"/>
</dbReference>
<proteinExistence type="predicted"/>
<dbReference type="InterPro" id="IPR029044">
    <property type="entry name" value="Nucleotide-diphossugar_trans"/>
</dbReference>
<gene>
    <name evidence="2" type="ORF">Pan216_47930</name>
</gene>
<dbReference type="EC" id="2.4.1.54" evidence="2"/>
<dbReference type="RefSeq" id="WP_145261738.1">
    <property type="nucleotide sequence ID" value="NZ_CP036279.1"/>
</dbReference>
<dbReference type="SUPFAM" id="SSF53448">
    <property type="entry name" value="Nucleotide-diphospho-sugar transferases"/>
    <property type="match status" value="1"/>
</dbReference>
<accession>A0A518BAA4</accession>
<protein>
    <submittedName>
        <fullName evidence="2">Undecaprenyl-phosphate mannosyltransferase</fullName>
        <ecNumber evidence="2">2.4.1.54</ecNumber>
    </submittedName>
</protein>
<dbReference type="PANTHER" id="PTHR48090:SF7">
    <property type="entry name" value="RFBJ PROTEIN"/>
    <property type="match status" value="1"/>
</dbReference>
<dbReference type="KEGG" id="knv:Pan216_47930"/>
<evidence type="ECO:0000313" key="3">
    <source>
        <dbReference type="Proteomes" id="UP000317093"/>
    </source>
</evidence>
<keyword evidence="2" id="KW-0808">Transferase</keyword>
<dbReference type="Pfam" id="PF00535">
    <property type="entry name" value="Glycos_transf_2"/>
    <property type="match status" value="1"/>
</dbReference>
<dbReference type="Proteomes" id="UP000317093">
    <property type="component" value="Chromosome"/>
</dbReference>
<dbReference type="PANTHER" id="PTHR48090">
    <property type="entry name" value="UNDECAPRENYL-PHOSPHATE 4-DEOXY-4-FORMAMIDO-L-ARABINOSE TRANSFERASE-RELATED"/>
    <property type="match status" value="1"/>
</dbReference>
<keyword evidence="2" id="KW-0328">Glycosyltransferase</keyword>
<dbReference type="InterPro" id="IPR050256">
    <property type="entry name" value="Glycosyltransferase_2"/>
</dbReference>